<feature type="signal peptide" evidence="1">
    <location>
        <begin position="1"/>
        <end position="21"/>
    </location>
</feature>
<evidence type="ECO:0000256" key="1">
    <source>
        <dbReference type="SAM" id="SignalP"/>
    </source>
</evidence>
<evidence type="ECO:0000313" key="3">
    <source>
        <dbReference type="Proteomes" id="UP001178148"/>
    </source>
</evidence>
<protein>
    <submittedName>
        <fullName evidence="2">Uncharacterized protein</fullName>
    </submittedName>
</protein>
<dbReference type="AlphaFoldDB" id="A0AA90SXT1"/>
<accession>A0AA90SXT1</accession>
<keyword evidence="1" id="KW-0732">Signal</keyword>
<comment type="caution">
    <text evidence="2">The sequence shown here is derived from an EMBL/GenBank/DDBJ whole genome shotgun (WGS) entry which is preliminary data.</text>
</comment>
<dbReference type="EMBL" id="JASXSV010000008">
    <property type="protein sequence ID" value="MDP0588883.1"/>
    <property type="molecule type" value="Genomic_DNA"/>
</dbReference>
<organism evidence="2 3">
    <name type="scientific">Candidatus Endonucleibacter bathymodioli</name>
    <dbReference type="NCBI Taxonomy" id="539814"/>
    <lineage>
        <taxon>Bacteria</taxon>
        <taxon>Pseudomonadati</taxon>
        <taxon>Pseudomonadota</taxon>
        <taxon>Gammaproteobacteria</taxon>
        <taxon>Oceanospirillales</taxon>
        <taxon>Endozoicomonadaceae</taxon>
        <taxon>Candidatus Endonucleibacter</taxon>
    </lineage>
</organism>
<keyword evidence="3" id="KW-1185">Reference proteome</keyword>
<gene>
    <name evidence="2" type="ORF">QS748_06710</name>
</gene>
<sequence>MLYKIITITAFLFVITINAHAVKTDNKNDKEESAITLPPSKINTTINPDNGLSGVSMQRGIDCSFSKIPEADFCLNFDQLVAVAGSGVRFAQDTKMCSNQFLALGVEDPDRLEQPQSQYYRGGLLGCKPAISIFMESFVVRNIVSRFLATVKGVPEHKPNTITCRLDTHPDKEKIIDWYELSEEDGGSPELDLVNLDDSLLQSIDKRSRKAMDSIYHTLKKYRPCYNLGAMEYSFLTSFISSCQRSGTIFNDGCAVASIESSIRNCLDKNEGMGRSCFDELLRMYGKVSSGDAIDFIRSIIPNEILCAGYICSVLTNTEKEYLTSIYNISQKYYDSVDLEVLNKFAELNLTDELIAYDIKTINVFLSILDGVLGKENQVPLPDAGSLSASNTTKTCDVKLSSNELNATFIAGQYADGVMASTATATATATAIAINEDYTDANSDPVVTNSDLTGLHAIYTDANMTHDTLLRTILGVFVERHGYHMPFFFSDKSEVTSDGLLEYVKRMSDGLYFVEYENAIMIISKNNECCRLFSLGFDEVSISLHIPSSYYLVAYLIRNCIRGLSFGFKNNISELMLDDQTSFRMTNIPFIFTKIRSTELEVE</sequence>
<evidence type="ECO:0000313" key="2">
    <source>
        <dbReference type="EMBL" id="MDP0588883.1"/>
    </source>
</evidence>
<reference evidence="2 3" key="1">
    <citation type="journal article" date="2023" name="bioRxiv">
        <title>An intranuclear bacterial parasite of deep-sea mussels expresses apoptosis inhibitors acquired from its host.</title>
        <authorList>
            <person name="Gonzalez Porras M.A."/>
            <person name="Assie A."/>
            <person name="Tietjen M."/>
            <person name="Violette M."/>
            <person name="Kleiner M."/>
            <person name="Gruber-Vodicka H."/>
            <person name="Dubilier N."/>
            <person name="Leisch N."/>
        </authorList>
    </citation>
    <scope>NUCLEOTIDE SEQUENCE [LARGE SCALE GENOMIC DNA]</scope>
    <source>
        <strain evidence="2">IAP13</strain>
    </source>
</reference>
<proteinExistence type="predicted"/>
<name>A0AA90SXT1_9GAMM</name>
<feature type="chain" id="PRO_5041652666" evidence="1">
    <location>
        <begin position="22"/>
        <end position="603"/>
    </location>
</feature>
<dbReference type="Proteomes" id="UP001178148">
    <property type="component" value="Unassembled WGS sequence"/>
</dbReference>